<feature type="compositionally biased region" description="Polar residues" evidence="1">
    <location>
        <begin position="23"/>
        <end position="33"/>
    </location>
</feature>
<protein>
    <recommendedName>
        <fullName evidence="4">CHCH domain-containing protein</fullName>
    </recommendedName>
</protein>
<proteinExistence type="predicted"/>
<dbReference type="SUPFAM" id="SSF47072">
    <property type="entry name" value="Cysteine alpha-hairpin motif"/>
    <property type="match status" value="1"/>
</dbReference>
<dbReference type="EMBL" id="JAECZO010000023">
    <property type="protein sequence ID" value="KAK7201967.1"/>
    <property type="molecule type" value="Genomic_DNA"/>
</dbReference>
<dbReference type="InterPro" id="IPR009069">
    <property type="entry name" value="Cys_alpha_HP_mot_SF"/>
</dbReference>
<evidence type="ECO:0000256" key="1">
    <source>
        <dbReference type="SAM" id="MobiDB-lite"/>
    </source>
</evidence>
<feature type="region of interest" description="Disordered" evidence="1">
    <location>
        <begin position="1"/>
        <end position="33"/>
    </location>
</feature>
<feature type="compositionally biased region" description="Low complexity" evidence="1">
    <location>
        <begin position="11"/>
        <end position="21"/>
    </location>
</feature>
<reference evidence="2 3" key="1">
    <citation type="journal article" date="2021" name="MBio">
        <title>A New Model Trypanosomatid, Novymonas esmeraldas: Genomic Perception of Its 'Candidatus Pandoraea novymonadis' Endosymbiont.</title>
        <authorList>
            <person name="Zakharova A."/>
            <person name="Saura A."/>
            <person name="Butenko A."/>
            <person name="Podesvova L."/>
            <person name="Warmusova S."/>
            <person name="Kostygov A.Y."/>
            <person name="Nenarokova A."/>
            <person name="Lukes J."/>
            <person name="Opperdoes F.R."/>
            <person name="Yurchenko V."/>
        </authorList>
    </citation>
    <scope>NUCLEOTIDE SEQUENCE [LARGE SCALE GENOMIC DNA]</scope>
    <source>
        <strain evidence="2 3">E262AT.01</strain>
    </source>
</reference>
<dbReference type="Proteomes" id="UP001430356">
    <property type="component" value="Unassembled WGS sequence"/>
</dbReference>
<name>A0AAW0F8Y2_9TRYP</name>
<evidence type="ECO:0008006" key="4">
    <source>
        <dbReference type="Google" id="ProtNLM"/>
    </source>
</evidence>
<gene>
    <name evidence="2" type="ORF">NESM_000264700</name>
</gene>
<organism evidence="2 3">
    <name type="scientific">Novymonas esmeraldas</name>
    <dbReference type="NCBI Taxonomy" id="1808958"/>
    <lineage>
        <taxon>Eukaryota</taxon>
        <taxon>Discoba</taxon>
        <taxon>Euglenozoa</taxon>
        <taxon>Kinetoplastea</taxon>
        <taxon>Metakinetoplastina</taxon>
        <taxon>Trypanosomatida</taxon>
        <taxon>Trypanosomatidae</taxon>
        <taxon>Novymonas</taxon>
    </lineage>
</organism>
<sequence>MTNDSHQSQSPPAEAAAGAPETLSRQQFTTRATQNDAHTALEQEKYGRARNHVAGLGHIIAKDVFKDYRRSWLTPFFGSNEPELSFKAVEVGHPCQIFSREVHKCLDANRNSFAFCQTRVSAFQQCLREFSV</sequence>
<evidence type="ECO:0000313" key="2">
    <source>
        <dbReference type="EMBL" id="KAK7201967.1"/>
    </source>
</evidence>
<comment type="caution">
    <text evidence="2">The sequence shown here is derived from an EMBL/GenBank/DDBJ whole genome shotgun (WGS) entry which is preliminary data.</text>
</comment>
<feature type="compositionally biased region" description="Polar residues" evidence="1">
    <location>
        <begin position="1"/>
        <end position="10"/>
    </location>
</feature>
<evidence type="ECO:0000313" key="3">
    <source>
        <dbReference type="Proteomes" id="UP001430356"/>
    </source>
</evidence>
<dbReference type="AlphaFoldDB" id="A0AAW0F8Y2"/>
<accession>A0AAW0F8Y2</accession>
<keyword evidence="3" id="KW-1185">Reference proteome</keyword>